<dbReference type="EMBL" id="BAAADJ010000003">
    <property type="protein sequence ID" value="GAA0315444.1"/>
    <property type="molecule type" value="Genomic_DNA"/>
</dbReference>
<proteinExistence type="predicted"/>
<evidence type="ECO:0000259" key="1">
    <source>
        <dbReference type="Pfam" id="PF12867"/>
    </source>
</evidence>
<comment type="caution">
    <text evidence="2">The sequence shown here is derived from an EMBL/GenBank/DDBJ whole genome shotgun (WGS) entry which is preliminary data.</text>
</comment>
<reference evidence="2 3" key="1">
    <citation type="journal article" date="2019" name="Int. J. Syst. Evol. Microbiol.">
        <title>The Global Catalogue of Microorganisms (GCM) 10K type strain sequencing project: providing services to taxonomists for standard genome sequencing and annotation.</title>
        <authorList>
            <consortium name="The Broad Institute Genomics Platform"/>
            <consortium name="The Broad Institute Genome Sequencing Center for Infectious Disease"/>
            <person name="Wu L."/>
            <person name="Ma J."/>
        </authorList>
    </citation>
    <scope>NUCLEOTIDE SEQUENCE [LARGE SCALE GENOMIC DNA]</scope>
    <source>
        <strain evidence="2 3">JCM 9731</strain>
    </source>
</reference>
<dbReference type="RefSeq" id="WP_343795627.1">
    <property type="nucleotide sequence ID" value="NZ_BAAADJ010000003.1"/>
</dbReference>
<evidence type="ECO:0000313" key="3">
    <source>
        <dbReference type="Proteomes" id="UP001500782"/>
    </source>
</evidence>
<gene>
    <name evidence="2" type="ORF">GCM10008967_02500</name>
</gene>
<dbReference type="Gene3D" id="1.20.120.450">
    <property type="entry name" value="dinb family like domain"/>
    <property type="match status" value="1"/>
</dbReference>
<organism evidence="2 3">
    <name type="scientific">Bacillus carboniphilus</name>
    <dbReference type="NCBI Taxonomy" id="86663"/>
    <lineage>
        <taxon>Bacteria</taxon>
        <taxon>Bacillati</taxon>
        <taxon>Bacillota</taxon>
        <taxon>Bacilli</taxon>
        <taxon>Bacillales</taxon>
        <taxon>Bacillaceae</taxon>
        <taxon>Bacillus</taxon>
    </lineage>
</organism>
<sequence length="166" mass="19379">MKHIQEVITEFESLVDWIEPFKKYDYELLFKPMAEGKWSVAELLSHLMFWDRFIINDLTPIVKPGVNIELVDFNEYNGRAAEYAKSGLSVGELLEEIIATRKQLCSIVRDLPEEKLLTPIKVGGEEIDRHTGNPHSIFNYVCDFIHHDNYHKKQVEDFLEKATLQK</sequence>
<name>A0ABN0VRI9_9BACI</name>
<accession>A0ABN0VRI9</accession>
<dbReference type="InterPro" id="IPR034660">
    <property type="entry name" value="DinB/YfiT-like"/>
</dbReference>
<evidence type="ECO:0000313" key="2">
    <source>
        <dbReference type="EMBL" id="GAA0315444.1"/>
    </source>
</evidence>
<dbReference type="SUPFAM" id="SSF109854">
    <property type="entry name" value="DinB/YfiT-like putative metalloenzymes"/>
    <property type="match status" value="1"/>
</dbReference>
<dbReference type="InterPro" id="IPR024775">
    <property type="entry name" value="DinB-like"/>
</dbReference>
<keyword evidence="3" id="KW-1185">Reference proteome</keyword>
<dbReference type="Pfam" id="PF12867">
    <property type="entry name" value="DinB_2"/>
    <property type="match status" value="1"/>
</dbReference>
<dbReference type="Proteomes" id="UP001500782">
    <property type="component" value="Unassembled WGS sequence"/>
</dbReference>
<feature type="domain" description="DinB-like" evidence="1">
    <location>
        <begin position="27"/>
        <end position="151"/>
    </location>
</feature>
<protein>
    <recommendedName>
        <fullName evidence="1">DinB-like domain-containing protein</fullName>
    </recommendedName>
</protein>